<dbReference type="Gene3D" id="3.30.710.10">
    <property type="entry name" value="Potassium Channel Kv1.1, Chain A"/>
    <property type="match status" value="1"/>
</dbReference>
<dbReference type="PANTHER" id="PTHR22667">
    <property type="entry name" value="AT01380P-RELATED"/>
    <property type="match status" value="1"/>
</dbReference>
<evidence type="ECO:0000313" key="3">
    <source>
        <dbReference type="Proteomes" id="UP000079169"/>
    </source>
</evidence>
<dbReference type="InterPro" id="IPR000210">
    <property type="entry name" value="BTB/POZ_dom"/>
</dbReference>
<gene>
    <name evidence="4" type="primary">LOC103517408</name>
</gene>
<dbReference type="KEGG" id="dci:103517408"/>
<protein>
    <submittedName>
        <fullName evidence="4">Kelch-like protein 41</fullName>
    </submittedName>
</protein>
<evidence type="ECO:0000256" key="1">
    <source>
        <dbReference type="SAM" id="MobiDB-lite"/>
    </source>
</evidence>
<dbReference type="SMART" id="SM00875">
    <property type="entry name" value="BACK"/>
    <property type="match status" value="1"/>
</dbReference>
<sequence length="491" mass="56568">MDSADNVKFAKDLVATKIHGLTTINNSFPFQTTPSGNLKVKPKQVVFETEKFSVVVADPCKTNVSVEGFMASENQKIVEFCSHKPTNRIIEKPKMIADSPEPPNKTEPERNHPVKTATLTPVTQSNFYTPAPPKPYPNDLQRDRKEVTLKEMGFAPVDQVNWDTIKLPAKTNLLDMLQNRITQRLNTDCTVKIGSKEFKCHKLVLQSYSNYFATHELESRIELPENKVTSKAFHLIYSWMTEIPNNCLQLLQRSNILDVFSTAQYLQIKELEEQCLAFVDSEDLFNEDTAFLLYSDAKKKKNVSIMELMVPRIQRFFLTLVSSKDWLELSLEEVIVFLHSNFICVHSEMEIFMSGIRWLMANFKERKNHIVRIMECVRFGNMSPLQLVEIRRNQDSPEIIEVVKEGAVQKMIEDGLSYSVFKDQYKDDAAAYKKLISSLRLEEPEPRNWAGQDQSYKSYKDFLDVLDSFKKAGTDDMFEWSVGSEEFLTDV</sequence>
<dbReference type="InterPro" id="IPR011333">
    <property type="entry name" value="SKP1/BTB/POZ_sf"/>
</dbReference>
<dbReference type="PaxDb" id="121845-A0A1S3DF83"/>
<dbReference type="InterPro" id="IPR011705">
    <property type="entry name" value="BACK"/>
</dbReference>
<feature type="region of interest" description="Disordered" evidence="1">
    <location>
        <begin position="94"/>
        <end position="113"/>
    </location>
</feature>
<dbReference type="AlphaFoldDB" id="A0A1S3DF83"/>
<evidence type="ECO:0000259" key="2">
    <source>
        <dbReference type="PROSITE" id="PS50097"/>
    </source>
</evidence>
<dbReference type="Gene3D" id="1.25.40.420">
    <property type="match status" value="1"/>
</dbReference>
<dbReference type="RefSeq" id="XP_008480662.1">
    <property type="nucleotide sequence ID" value="XM_008482440.2"/>
</dbReference>
<dbReference type="GeneID" id="103517408"/>
<dbReference type="CDD" id="cd18186">
    <property type="entry name" value="BTB_POZ_ZBTB_KLHL-like"/>
    <property type="match status" value="1"/>
</dbReference>
<dbReference type="Pfam" id="PF00651">
    <property type="entry name" value="BTB"/>
    <property type="match status" value="1"/>
</dbReference>
<evidence type="ECO:0000313" key="4">
    <source>
        <dbReference type="RefSeq" id="XP_008480662.1"/>
    </source>
</evidence>
<dbReference type="OrthoDB" id="6599915at2759"/>
<dbReference type="STRING" id="121845.A0A1S3DF83"/>
<feature type="domain" description="BTB" evidence="2">
    <location>
        <begin position="187"/>
        <end position="240"/>
    </location>
</feature>
<dbReference type="CDD" id="cd14733">
    <property type="entry name" value="BACK"/>
    <property type="match status" value="1"/>
</dbReference>
<keyword evidence="3" id="KW-1185">Reference proteome</keyword>
<reference evidence="4" key="1">
    <citation type="submission" date="2025-08" db="UniProtKB">
        <authorList>
            <consortium name="RefSeq"/>
        </authorList>
    </citation>
    <scope>IDENTIFICATION</scope>
</reference>
<dbReference type="PANTHER" id="PTHR22667:SF0">
    <property type="entry name" value="AT01380P-RELATED"/>
    <property type="match status" value="1"/>
</dbReference>
<dbReference type="SMART" id="SM00225">
    <property type="entry name" value="BTB"/>
    <property type="match status" value="1"/>
</dbReference>
<dbReference type="OMA" id="HIVRIME"/>
<organism evidence="3 4">
    <name type="scientific">Diaphorina citri</name>
    <name type="common">Asian citrus psyllid</name>
    <dbReference type="NCBI Taxonomy" id="121845"/>
    <lineage>
        <taxon>Eukaryota</taxon>
        <taxon>Metazoa</taxon>
        <taxon>Ecdysozoa</taxon>
        <taxon>Arthropoda</taxon>
        <taxon>Hexapoda</taxon>
        <taxon>Insecta</taxon>
        <taxon>Pterygota</taxon>
        <taxon>Neoptera</taxon>
        <taxon>Paraneoptera</taxon>
        <taxon>Hemiptera</taxon>
        <taxon>Sternorrhyncha</taxon>
        <taxon>Psylloidea</taxon>
        <taxon>Psyllidae</taxon>
        <taxon>Diaphorininae</taxon>
        <taxon>Diaphorina</taxon>
    </lineage>
</organism>
<dbReference type="SUPFAM" id="SSF54695">
    <property type="entry name" value="POZ domain"/>
    <property type="match status" value="1"/>
</dbReference>
<accession>A0A1S3DF83</accession>
<dbReference type="PROSITE" id="PS50097">
    <property type="entry name" value="BTB"/>
    <property type="match status" value="1"/>
</dbReference>
<proteinExistence type="predicted"/>
<name>A0A1S3DF83_DIACI</name>
<dbReference type="Proteomes" id="UP000079169">
    <property type="component" value="Unplaced"/>
</dbReference>
<dbReference type="Pfam" id="PF07707">
    <property type="entry name" value="BACK"/>
    <property type="match status" value="1"/>
</dbReference>